<gene>
    <name evidence="4" type="ORF">EDD57_1076</name>
</gene>
<evidence type="ECO:0000259" key="3">
    <source>
        <dbReference type="Pfam" id="PF12146"/>
    </source>
</evidence>
<proteinExistence type="predicted"/>
<feature type="domain" description="Serine aminopeptidase S33" evidence="3">
    <location>
        <begin position="20"/>
        <end position="234"/>
    </location>
</feature>
<dbReference type="AlphaFoldDB" id="A0A4V2SYB7"/>
<evidence type="ECO:0000256" key="1">
    <source>
        <dbReference type="PIRSR" id="PIRSR017388-1"/>
    </source>
</evidence>
<dbReference type="Proteomes" id="UP000294746">
    <property type="component" value="Unassembled WGS sequence"/>
</dbReference>
<evidence type="ECO:0000256" key="2">
    <source>
        <dbReference type="PIRSR" id="PIRSR017388-2"/>
    </source>
</evidence>
<dbReference type="RefSeq" id="WP_165873655.1">
    <property type="nucleotide sequence ID" value="NZ_SLXV01000007.1"/>
</dbReference>
<dbReference type="GO" id="GO:0052689">
    <property type="term" value="F:carboxylic ester hydrolase activity"/>
    <property type="evidence" value="ECO:0007669"/>
    <property type="project" value="InterPro"/>
</dbReference>
<keyword evidence="5" id="KW-1185">Reference proteome</keyword>
<dbReference type="PIRSF" id="PIRSF017388">
    <property type="entry name" value="Esterase_lipase"/>
    <property type="match status" value="1"/>
</dbReference>
<protein>
    <submittedName>
        <fullName evidence="4">Carboxylesterase</fullName>
    </submittedName>
</protein>
<sequence length="253" mass="29003">METIQRSPEPFYYPGGKTGILLIHGFTGSASEMRPMGQYFQELGYSVCAPLLKGHGTTPEDLQKSDRHDWFQDVLNAYDHLKQSGVEKIYVAGLSMGGVLALKLAMNRSLAGVITMCSPIWIQDKRTKYVEIVHFFAPNLYHTSQKRSKRSAQIQNAMVPFNRTPLGSIAQLLKLIREVRRKLHEVKIPAYVVQSTNDETVRPESADYIYAHIKSEDKTLSWFEKSCHIITLDRERKALFHEVEDFIKRTEKE</sequence>
<dbReference type="SUPFAM" id="SSF53474">
    <property type="entry name" value="alpha/beta-Hydrolases"/>
    <property type="match status" value="1"/>
</dbReference>
<feature type="binding site" evidence="2">
    <location>
        <position position="26"/>
    </location>
    <ligand>
        <name>substrate</name>
    </ligand>
</feature>
<feature type="binding site" evidence="2">
    <location>
        <position position="96"/>
    </location>
    <ligand>
        <name>substrate</name>
    </ligand>
</feature>
<dbReference type="InterPro" id="IPR029058">
    <property type="entry name" value="AB_hydrolase_fold"/>
</dbReference>
<feature type="active site" description="Charge relay system" evidence="1">
    <location>
        <position position="228"/>
    </location>
</feature>
<dbReference type="InterPro" id="IPR022742">
    <property type="entry name" value="Hydrolase_4"/>
</dbReference>
<dbReference type="PANTHER" id="PTHR11614">
    <property type="entry name" value="PHOSPHOLIPASE-RELATED"/>
    <property type="match status" value="1"/>
</dbReference>
<dbReference type="EMBL" id="SLXV01000007">
    <property type="protein sequence ID" value="TCP69572.1"/>
    <property type="molecule type" value="Genomic_DNA"/>
</dbReference>
<feature type="active site" description="Charge relay system" evidence="1">
    <location>
        <position position="198"/>
    </location>
</feature>
<evidence type="ECO:0000313" key="5">
    <source>
        <dbReference type="Proteomes" id="UP000294746"/>
    </source>
</evidence>
<evidence type="ECO:0000313" key="4">
    <source>
        <dbReference type="EMBL" id="TCP69572.1"/>
    </source>
</evidence>
<accession>A0A4V2SYB7</accession>
<name>A0A4V2SYB7_9BACL</name>
<comment type="caution">
    <text evidence="4">The sequence shown here is derived from an EMBL/GenBank/DDBJ whole genome shotgun (WGS) entry which is preliminary data.</text>
</comment>
<dbReference type="Gene3D" id="3.40.50.1820">
    <property type="entry name" value="alpha/beta hydrolase"/>
    <property type="match status" value="1"/>
</dbReference>
<organism evidence="4 5">
    <name type="scientific">Baia soyae</name>
    <dbReference type="NCBI Taxonomy" id="1544746"/>
    <lineage>
        <taxon>Bacteria</taxon>
        <taxon>Bacillati</taxon>
        <taxon>Bacillota</taxon>
        <taxon>Bacilli</taxon>
        <taxon>Bacillales</taxon>
        <taxon>Thermoactinomycetaceae</taxon>
        <taxon>Baia</taxon>
    </lineage>
</organism>
<dbReference type="InterPro" id="IPR051044">
    <property type="entry name" value="MAG_DAG_Lipase"/>
</dbReference>
<reference evidence="4 5" key="1">
    <citation type="submission" date="2019-03" db="EMBL/GenBank/DDBJ databases">
        <title>Genomic Encyclopedia of Type Strains, Phase IV (KMG-IV): sequencing the most valuable type-strain genomes for metagenomic binning, comparative biology and taxonomic classification.</title>
        <authorList>
            <person name="Goeker M."/>
        </authorList>
    </citation>
    <scope>NUCLEOTIDE SEQUENCE [LARGE SCALE GENOMIC DNA]</scope>
    <source>
        <strain evidence="4 5">DSM 46831</strain>
    </source>
</reference>
<dbReference type="InterPro" id="IPR012354">
    <property type="entry name" value="Esterase_lipase"/>
</dbReference>
<feature type="active site" description="Nucleophile" evidence="1">
    <location>
        <position position="95"/>
    </location>
</feature>
<dbReference type="Pfam" id="PF12146">
    <property type="entry name" value="Hydrolase_4"/>
    <property type="match status" value="1"/>
</dbReference>